<dbReference type="SUPFAM" id="SSF50447">
    <property type="entry name" value="Translation proteins"/>
    <property type="match status" value="2"/>
</dbReference>
<evidence type="ECO:0000256" key="7">
    <source>
        <dbReference type="SAM" id="MobiDB-lite"/>
    </source>
</evidence>
<evidence type="ECO:0000259" key="11">
    <source>
        <dbReference type="Pfam" id="PF22042"/>
    </source>
</evidence>
<gene>
    <name evidence="12" type="ORF">OEZ85_007529</name>
</gene>
<dbReference type="CDD" id="cd03692">
    <property type="entry name" value="mtIF2_IVc"/>
    <property type="match status" value="1"/>
</dbReference>
<evidence type="ECO:0000313" key="13">
    <source>
        <dbReference type="Proteomes" id="UP001244341"/>
    </source>
</evidence>
<dbReference type="NCBIfam" id="TIGR00231">
    <property type="entry name" value="small_GTP"/>
    <property type="match status" value="1"/>
</dbReference>
<dbReference type="InterPro" id="IPR009000">
    <property type="entry name" value="Transl_B-barrel_sf"/>
</dbReference>
<dbReference type="Pfam" id="PF11987">
    <property type="entry name" value="IF-2"/>
    <property type="match status" value="1"/>
</dbReference>
<evidence type="ECO:0008006" key="14">
    <source>
        <dbReference type="Google" id="ProtNLM"/>
    </source>
</evidence>
<reference evidence="12 13" key="1">
    <citation type="submission" date="2023-05" db="EMBL/GenBank/DDBJ databases">
        <title>A 100% complete, gapless, phased diploid assembly of the Scenedesmus obliquus UTEX 3031 genome.</title>
        <authorList>
            <person name="Biondi T.C."/>
            <person name="Hanschen E.R."/>
            <person name="Kwon T."/>
            <person name="Eng W."/>
            <person name="Kruse C.P.S."/>
            <person name="Koehler S.I."/>
            <person name="Kunde Y."/>
            <person name="Gleasner C.D."/>
            <person name="You Mak K.T."/>
            <person name="Polle J."/>
            <person name="Hovde B.T."/>
            <person name="Starkenburg S.R."/>
        </authorList>
    </citation>
    <scope>NUCLEOTIDE SEQUENCE [LARGE SCALE GENOMIC DNA]</scope>
    <source>
        <strain evidence="12 13">DOE0152z</strain>
    </source>
</reference>
<dbReference type="InterPro" id="IPR027417">
    <property type="entry name" value="P-loop_NTPase"/>
</dbReference>
<dbReference type="Pfam" id="PF00009">
    <property type="entry name" value="GTP_EFTU"/>
    <property type="match status" value="1"/>
</dbReference>
<feature type="domain" description="Elongation factor G-like" evidence="11">
    <location>
        <begin position="245"/>
        <end position="325"/>
    </location>
</feature>
<evidence type="ECO:0000313" key="12">
    <source>
        <dbReference type="EMBL" id="WIA08063.1"/>
    </source>
</evidence>
<feature type="domain" description="Translation initiation factor IF- 2" evidence="10">
    <location>
        <begin position="465"/>
        <end position="558"/>
    </location>
</feature>
<dbReference type="EMBL" id="CP126208">
    <property type="protein sequence ID" value="WIA08063.1"/>
    <property type="molecule type" value="Genomic_DNA"/>
</dbReference>
<dbReference type="Proteomes" id="UP001244341">
    <property type="component" value="Chromosome 1b"/>
</dbReference>
<dbReference type="InterPro" id="IPR036925">
    <property type="entry name" value="TIF_IF2_dom3_sf"/>
</dbReference>
<dbReference type="InterPro" id="IPR015760">
    <property type="entry name" value="TIF_IF2"/>
</dbReference>
<dbReference type="InterPro" id="IPR005225">
    <property type="entry name" value="Small_GTP-bd"/>
</dbReference>
<feature type="signal peptide" evidence="8">
    <location>
        <begin position="1"/>
        <end position="18"/>
    </location>
</feature>
<keyword evidence="2" id="KW-0396">Initiation factor</keyword>
<keyword evidence="4" id="KW-0648">Protein biosynthesis</keyword>
<keyword evidence="3" id="KW-0547">Nucleotide-binding</keyword>
<dbReference type="Gene3D" id="2.40.30.10">
    <property type="entry name" value="Translation factors"/>
    <property type="match status" value="2"/>
</dbReference>
<dbReference type="PANTHER" id="PTHR43381:SF20">
    <property type="entry name" value="TRANSLATION INITIATION FACTOR IF-2, MITOCHONDRIAL"/>
    <property type="match status" value="1"/>
</dbReference>
<keyword evidence="5" id="KW-0342">GTP-binding</keyword>
<name>A0ABY8TI31_TETOB</name>
<dbReference type="CDD" id="cd03702">
    <property type="entry name" value="IF2_mtIF2_II"/>
    <property type="match status" value="1"/>
</dbReference>
<evidence type="ECO:0000256" key="5">
    <source>
        <dbReference type="ARBA" id="ARBA00023134"/>
    </source>
</evidence>
<comment type="similarity">
    <text evidence="1">Belongs to the TRAFAC class translation factor GTPase superfamily. Classic translation factor GTPase family. IF-2 subfamily.</text>
</comment>
<feature type="chain" id="PRO_5045347830" description="Tr-type G domain-containing protein" evidence="8">
    <location>
        <begin position="19"/>
        <end position="680"/>
    </location>
</feature>
<accession>A0ABY8TI31</accession>
<dbReference type="InterPro" id="IPR000795">
    <property type="entry name" value="T_Tr_GTP-bd_dom"/>
</dbReference>
<keyword evidence="13" id="KW-1185">Reference proteome</keyword>
<dbReference type="CDD" id="cd01887">
    <property type="entry name" value="IF2_eIF5B"/>
    <property type="match status" value="1"/>
</dbReference>
<evidence type="ECO:0000256" key="8">
    <source>
        <dbReference type="SAM" id="SignalP"/>
    </source>
</evidence>
<dbReference type="PANTHER" id="PTHR43381">
    <property type="entry name" value="TRANSLATION INITIATION FACTOR IF-2-RELATED"/>
    <property type="match status" value="1"/>
</dbReference>
<organism evidence="12 13">
    <name type="scientific">Tetradesmus obliquus</name>
    <name type="common">Green alga</name>
    <name type="synonym">Acutodesmus obliquus</name>
    <dbReference type="NCBI Taxonomy" id="3088"/>
    <lineage>
        <taxon>Eukaryota</taxon>
        <taxon>Viridiplantae</taxon>
        <taxon>Chlorophyta</taxon>
        <taxon>core chlorophytes</taxon>
        <taxon>Chlorophyceae</taxon>
        <taxon>CS clade</taxon>
        <taxon>Sphaeropleales</taxon>
        <taxon>Scenedesmaceae</taxon>
        <taxon>Tetradesmus</taxon>
    </lineage>
</organism>
<dbReference type="Gene3D" id="3.40.50.10050">
    <property type="entry name" value="Translation initiation factor IF- 2, domain 3"/>
    <property type="match status" value="1"/>
</dbReference>
<protein>
    <recommendedName>
        <fullName evidence="14">Tr-type G domain-containing protein</fullName>
    </recommendedName>
</protein>
<evidence type="ECO:0000256" key="2">
    <source>
        <dbReference type="ARBA" id="ARBA00022540"/>
    </source>
</evidence>
<proteinExistence type="inferred from homology"/>
<dbReference type="InterPro" id="IPR053905">
    <property type="entry name" value="EF-G-like_DII"/>
</dbReference>
<evidence type="ECO:0000256" key="1">
    <source>
        <dbReference type="ARBA" id="ARBA00007733"/>
    </source>
</evidence>
<evidence type="ECO:0000259" key="10">
    <source>
        <dbReference type="Pfam" id="PF11987"/>
    </source>
</evidence>
<evidence type="ECO:0000256" key="6">
    <source>
        <dbReference type="ARBA" id="ARBA00025162"/>
    </source>
</evidence>
<dbReference type="InterPro" id="IPR044145">
    <property type="entry name" value="IF2_II"/>
</dbReference>
<comment type="function">
    <text evidence="6">One of the essential components for the initiation of protein synthesis. Protects formylmethionyl-tRNA from spontaneous hydrolysis and promotes its binding to the 30S ribosomal subunits. Also involved in the hydrolysis of GTP during the formation of the 70S ribosomal complex.</text>
</comment>
<evidence type="ECO:0000256" key="3">
    <source>
        <dbReference type="ARBA" id="ARBA00022741"/>
    </source>
</evidence>
<dbReference type="Pfam" id="PF22042">
    <property type="entry name" value="EF-G_D2"/>
    <property type="match status" value="1"/>
</dbReference>
<dbReference type="InterPro" id="IPR023115">
    <property type="entry name" value="TIF_IF2_dom3"/>
</dbReference>
<dbReference type="SUPFAM" id="SSF52540">
    <property type="entry name" value="P-loop containing nucleoside triphosphate hydrolases"/>
    <property type="match status" value="1"/>
</dbReference>
<evidence type="ECO:0000256" key="4">
    <source>
        <dbReference type="ARBA" id="ARBA00022917"/>
    </source>
</evidence>
<dbReference type="Gene3D" id="3.40.50.300">
    <property type="entry name" value="P-loop containing nucleotide triphosphate hydrolases"/>
    <property type="match status" value="1"/>
</dbReference>
<feature type="domain" description="Tr-type G" evidence="9">
    <location>
        <begin position="73"/>
        <end position="230"/>
    </location>
</feature>
<evidence type="ECO:0000259" key="9">
    <source>
        <dbReference type="Pfam" id="PF00009"/>
    </source>
</evidence>
<keyword evidence="8" id="KW-0732">Signal</keyword>
<sequence length="680" mass="70862">MCSVRQLALLLGAELAQLESLLQEQLGEELQSTEDVVSLESAELAALEFGKILLRPPEDAAAAAAAAPRPPVVTVMGHVDHGKTSLLDALRSSNITAGEAGGITQHIGAFEVVMPGSGERLTFLDTPGHAAFGAMRARGAAATDIVVLAVAADDGVMPQTREALAHARAAQVPVVVALTKCDLPQARVEQVKLQLLSEGLELEEYGGDVQLVETAARKGQGLDALEEALLLQAEVMELRARTDVPATAVVVEAQVAKGLGPVATVIVRSGTLRLGDPIVVGTEHGKVRAIKDGRGASITQAGPGQAAVVSGLRAIPAAGDELIVVGSDARAAKMAAARAARAEDFRQGQLARMQAEHSRRQATLRQQEYERKRQLRQRIRELQLGGFKRHTNSERMSMLQESMQLEEEQLKQQAGGMQQSTASDAAAYAAADAAADDEASPAAAGAVDATSAAADETATLPPDAPVITFVIKADVQGSAEAVRDAVTAAAAGKVHLKVVYCGVGPVTASDVHLAAATGARLVAFNLRAPAADVDAALKTAKVEVLQHRVIYHLLDEVEACITAAESGVAGGQGSLAEQVLGSATVLQVFPLLRNRREVGSVAGCRVQEGSLQLASGVVFRVLRDGEVVYEGPCSSLRQHKNDVSAVGKAGECGVVLDEGRFGGYKPGDVVQCVQQRTVRS</sequence>
<dbReference type="SUPFAM" id="SSF52156">
    <property type="entry name" value="Initiation factor IF2/eIF5b, domain 3"/>
    <property type="match status" value="1"/>
</dbReference>
<feature type="region of interest" description="Disordered" evidence="7">
    <location>
        <begin position="398"/>
        <end position="421"/>
    </location>
</feature>